<organism evidence="3 4">
    <name type="scientific">Albidovulum denitrificans</name>
    <dbReference type="NCBI Taxonomy" id="404881"/>
    <lineage>
        <taxon>Bacteria</taxon>
        <taxon>Pseudomonadati</taxon>
        <taxon>Pseudomonadota</taxon>
        <taxon>Alphaproteobacteria</taxon>
        <taxon>Rhodobacterales</taxon>
        <taxon>Paracoccaceae</taxon>
        <taxon>Albidovulum</taxon>
    </lineage>
</organism>
<reference evidence="3 4" key="1">
    <citation type="submission" date="2018-02" db="EMBL/GenBank/DDBJ databases">
        <title>Genomic Encyclopedia of Archaeal and Bacterial Type Strains, Phase II (KMG-II): from individual species to whole genera.</title>
        <authorList>
            <person name="Goeker M."/>
        </authorList>
    </citation>
    <scope>NUCLEOTIDE SEQUENCE [LARGE SCALE GENOMIC DNA]</scope>
    <source>
        <strain evidence="3 4">DSM 18921</strain>
    </source>
</reference>
<feature type="compositionally biased region" description="Gly residues" evidence="1">
    <location>
        <begin position="9"/>
        <end position="25"/>
    </location>
</feature>
<dbReference type="AlphaFoldDB" id="A0A2S8S6W5"/>
<evidence type="ECO:0000256" key="2">
    <source>
        <dbReference type="SAM" id="Phobius"/>
    </source>
</evidence>
<keyword evidence="2" id="KW-0812">Transmembrane</keyword>
<accession>A0A2S8S6W5</accession>
<name>A0A2S8S6W5_9RHOB</name>
<keyword evidence="4" id="KW-1185">Reference proteome</keyword>
<proteinExistence type="predicted"/>
<evidence type="ECO:0000313" key="3">
    <source>
        <dbReference type="EMBL" id="PQV56540.1"/>
    </source>
</evidence>
<feature type="region of interest" description="Disordered" evidence="1">
    <location>
        <begin position="1"/>
        <end position="25"/>
    </location>
</feature>
<keyword evidence="2" id="KW-1133">Transmembrane helix</keyword>
<comment type="caution">
    <text evidence="3">The sequence shown here is derived from an EMBL/GenBank/DDBJ whole genome shotgun (WGS) entry which is preliminary data.</text>
</comment>
<evidence type="ECO:0000256" key="1">
    <source>
        <dbReference type="SAM" id="MobiDB-lite"/>
    </source>
</evidence>
<gene>
    <name evidence="3" type="ORF">LX70_02111</name>
</gene>
<keyword evidence="2" id="KW-0472">Membrane</keyword>
<dbReference type="EMBL" id="PVEP01000004">
    <property type="protein sequence ID" value="PQV56540.1"/>
    <property type="molecule type" value="Genomic_DNA"/>
</dbReference>
<sequence>MAARKKGGFNPGRGGRRMSGGRAGKKTGGGFLTRFALFVALGTLVLWLVDRPVMPEQRGAETSPAGASVDAG</sequence>
<dbReference type="RefSeq" id="WP_105514726.1">
    <property type="nucleotide sequence ID" value="NZ_PVEP01000004.1"/>
</dbReference>
<dbReference type="Proteomes" id="UP000238338">
    <property type="component" value="Unassembled WGS sequence"/>
</dbReference>
<evidence type="ECO:0000313" key="4">
    <source>
        <dbReference type="Proteomes" id="UP000238338"/>
    </source>
</evidence>
<feature type="transmembrane region" description="Helical" evidence="2">
    <location>
        <begin position="31"/>
        <end position="49"/>
    </location>
</feature>
<protein>
    <submittedName>
        <fullName evidence="3">Uncharacterized protein</fullName>
    </submittedName>
</protein>